<name>A0A859I9F0_9MOLU</name>
<evidence type="ECO:0000313" key="2">
    <source>
        <dbReference type="Proteomes" id="UP000509122"/>
    </source>
</evidence>
<dbReference type="KEGG" id="rphy:RP166_0950"/>
<accession>A0A859I9F0</accession>
<sequence>MFNDVLDYHLNSNVEQGFFFFDLSPLDEIKQVELTFCDCPTDSTLLEIAKDFFEGIIDNNFEVTPQQMEKFGKDIVKTLPHSIKTEIVKKRIKEYIKKKINQKVGHAIAKTALKKSTKKAVGSFWGKVFFPEVFEAAEAAERKYESYAYINKKIIFDITNNYYKKTIGFSVHFPSEDVIEVYELFLDNNKRSYRLIQKS</sequence>
<dbReference type="EMBL" id="CP055264">
    <property type="protein sequence ID" value="QKX95108.1"/>
    <property type="molecule type" value="Genomic_DNA"/>
</dbReference>
<protein>
    <submittedName>
        <fullName evidence="1">Uncharacterized protein</fullName>
    </submittedName>
</protein>
<organism evidence="1 2">
    <name type="scientific">Rapeseed phyllody phytoplasma</name>
    <dbReference type="NCBI Taxonomy" id="2490543"/>
    <lineage>
        <taxon>Bacteria</taxon>
        <taxon>Bacillati</taxon>
        <taxon>Mycoplasmatota</taxon>
        <taxon>Mollicutes</taxon>
        <taxon>Acholeplasmatales</taxon>
        <taxon>Acholeplasmataceae</taxon>
        <taxon>Candidatus Phytoplasma</taxon>
        <taxon>16SrI (Aster yellows group)</taxon>
    </lineage>
</organism>
<evidence type="ECO:0000313" key="1">
    <source>
        <dbReference type="EMBL" id="QKX95108.1"/>
    </source>
</evidence>
<gene>
    <name evidence="1" type="ORF">RP166_0950</name>
</gene>
<reference evidence="1 2" key="1">
    <citation type="submission" date="2020-06" db="EMBL/GenBank/DDBJ databases">
        <title>Complete genome sequence of Candidatus Phytoplasma asteris RP166.</title>
        <authorList>
            <person name="Cho S.-T."/>
            <person name="Zwolinska A."/>
            <person name="Huang W."/>
            <person name="Wouters R."/>
            <person name="Hogenhout S.A."/>
            <person name="Kuo C.-H."/>
        </authorList>
    </citation>
    <scope>NUCLEOTIDE SEQUENCE [LARGE SCALE GENOMIC DNA]</scope>
    <source>
        <strain evidence="1">RP166</strain>
    </source>
</reference>
<dbReference type="Proteomes" id="UP000509122">
    <property type="component" value="Chromosome"/>
</dbReference>
<proteinExistence type="predicted"/>
<dbReference type="AlphaFoldDB" id="A0A859I9F0"/>